<gene>
    <name evidence="2" type="ORF">BRARA_B03682</name>
</gene>
<feature type="transmembrane region" description="Helical" evidence="1">
    <location>
        <begin position="12"/>
        <end position="32"/>
    </location>
</feature>
<evidence type="ECO:0000313" key="3">
    <source>
        <dbReference type="Proteomes" id="UP000264353"/>
    </source>
</evidence>
<keyword evidence="1" id="KW-0812">Transmembrane</keyword>
<dbReference type="EMBL" id="CM010629">
    <property type="protein sequence ID" value="RID76723.1"/>
    <property type="molecule type" value="Genomic_DNA"/>
</dbReference>
<name>A0A398AN19_BRACM</name>
<evidence type="ECO:0000313" key="2">
    <source>
        <dbReference type="EMBL" id="RID76723.1"/>
    </source>
</evidence>
<keyword evidence="1" id="KW-0472">Membrane</keyword>
<proteinExistence type="predicted"/>
<protein>
    <submittedName>
        <fullName evidence="2">Uncharacterized protein</fullName>
    </submittedName>
</protein>
<dbReference type="AlphaFoldDB" id="A0A398AN19"/>
<sequence length="85" mass="10084">MNLLDYPIDVHISQSLTLYGFVRVLLILYVIFSNGNTNMMCVLIEFKELVKNIDDYIHQSTYEINKNELHNVFFIDVYFGNMDRN</sequence>
<accession>A0A398AN19</accession>
<organism evidence="2 3">
    <name type="scientific">Brassica campestris</name>
    <name type="common">Field mustard</name>
    <dbReference type="NCBI Taxonomy" id="3711"/>
    <lineage>
        <taxon>Eukaryota</taxon>
        <taxon>Viridiplantae</taxon>
        <taxon>Streptophyta</taxon>
        <taxon>Embryophyta</taxon>
        <taxon>Tracheophyta</taxon>
        <taxon>Spermatophyta</taxon>
        <taxon>Magnoliopsida</taxon>
        <taxon>eudicotyledons</taxon>
        <taxon>Gunneridae</taxon>
        <taxon>Pentapetalae</taxon>
        <taxon>rosids</taxon>
        <taxon>malvids</taxon>
        <taxon>Brassicales</taxon>
        <taxon>Brassicaceae</taxon>
        <taxon>Brassiceae</taxon>
        <taxon>Brassica</taxon>
    </lineage>
</organism>
<keyword evidence="1" id="KW-1133">Transmembrane helix</keyword>
<reference evidence="2 3" key="1">
    <citation type="submission" date="2018-06" db="EMBL/GenBank/DDBJ databases">
        <title>WGS assembly of Brassica rapa FPsc.</title>
        <authorList>
            <person name="Bowman J."/>
            <person name="Kohchi T."/>
            <person name="Yamato K."/>
            <person name="Jenkins J."/>
            <person name="Shu S."/>
            <person name="Ishizaki K."/>
            <person name="Yamaoka S."/>
            <person name="Nishihama R."/>
            <person name="Nakamura Y."/>
            <person name="Berger F."/>
            <person name="Adam C."/>
            <person name="Aki S."/>
            <person name="Althoff F."/>
            <person name="Araki T."/>
            <person name="Arteaga-Vazquez M."/>
            <person name="Balasubrmanian S."/>
            <person name="Bauer D."/>
            <person name="Boehm C."/>
            <person name="Briginshaw L."/>
            <person name="Caballero-Perez J."/>
            <person name="Catarino B."/>
            <person name="Chen F."/>
            <person name="Chiyoda S."/>
            <person name="Chovatia M."/>
            <person name="Davies K."/>
            <person name="Delmans M."/>
            <person name="Demura T."/>
            <person name="Dierschke T."/>
            <person name="Dolan L."/>
            <person name="Dorantes-Acosta A."/>
            <person name="Eklund D."/>
            <person name="Florent S."/>
            <person name="Flores-Sandoval E."/>
            <person name="Fujiyama A."/>
            <person name="Fukuzawa H."/>
            <person name="Galik B."/>
            <person name="Grimanelli D."/>
            <person name="Grimwood J."/>
            <person name="Grossniklaus U."/>
            <person name="Hamada T."/>
            <person name="Haseloff J."/>
            <person name="Hetherington A."/>
            <person name="Higo A."/>
            <person name="Hirakawa Y."/>
            <person name="Hundley H."/>
            <person name="Ikeda Y."/>
            <person name="Inoue K."/>
            <person name="Inoue S."/>
            <person name="Ishida S."/>
            <person name="Jia Q."/>
            <person name="Kakita M."/>
            <person name="Kanazawa T."/>
            <person name="Kawai Y."/>
            <person name="Kawashima T."/>
            <person name="Kennedy M."/>
            <person name="Kinose K."/>
            <person name="Kinoshita T."/>
            <person name="Kohara Y."/>
            <person name="Koide E."/>
            <person name="Komatsu K."/>
            <person name="Kopischke S."/>
            <person name="Kubo M."/>
            <person name="Kyozuka J."/>
            <person name="Lagercrantz U."/>
            <person name="Lin S."/>
            <person name="Lindquist E."/>
            <person name="Lipzen A."/>
            <person name="Lu C."/>
            <person name="Luna E."/>
            <person name="Martienssen R."/>
            <person name="Minamino N."/>
            <person name="Mizutani M."/>
            <person name="Mizutani M."/>
            <person name="Mochizuki N."/>
            <person name="Monte I."/>
            <person name="Mosher R."/>
            <person name="Nagasaki H."/>
            <person name="Nakagami H."/>
            <person name="Naramoto S."/>
            <person name="Nishitani K."/>
            <person name="Ohtani M."/>
            <person name="Okamoto T."/>
            <person name="Okumura M."/>
            <person name="Phillips J."/>
            <person name="Pollak B."/>
            <person name="Reinders A."/>
            <person name="Roevekamp M."/>
            <person name="Sano R."/>
            <person name="Sawa S."/>
            <person name="Schmid M."/>
            <person name="Shirakawa M."/>
            <person name="Solano R."/>
            <person name="Spunde A."/>
            <person name="Suetsugu N."/>
            <person name="Sugano S."/>
            <person name="Sugiyama A."/>
            <person name="Sun R."/>
            <person name="Suzuki Y."/>
            <person name="Takenaka M."/>
            <person name="Takezawa D."/>
            <person name="Tomogane H."/>
            <person name="Tsuzuki M."/>
            <person name="Ueda T."/>
            <person name="Umeda M."/>
            <person name="Ward J."/>
            <person name="Watanabe Y."/>
            <person name="Yazaki K."/>
            <person name="Yokoyama R."/>
            <person name="Yoshitake Y."/>
            <person name="Yotsui I."/>
            <person name="Zachgo S."/>
            <person name="Schmutz J."/>
        </authorList>
    </citation>
    <scope>NUCLEOTIDE SEQUENCE [LARGE SCALE GENOMIC DNA]</scope>
    <source>
        <strain evidence="3">cv. B-3</strain>
    </source>
</reference>
<evidence type="ECO:0000256" key="1">
    <source>
        <dbReference type="SAM" id="Phobius"/>
    </source>
</evidence>
<dbReference type="Proteomes" id="UP000264353">
    <property type="component" value="Chromosome A2"/>
</dbReference>